<dbReference type="InterPro" id="IPR018631">
    <property type="entry name" value="AAA-ATPase-like_dom"/>
</dbReference>
<dbReference type="PANTHER" id="PTHR34825">
    <property type="entry name" value="CONSERVED PROTEIN, WITH A WEAK D-GALACTARATE DEHYDRATASE/ALTRONATE HYDROLASE DOMAIN"/>
    <property type="match status" value="1"/>
</dbReference>
<evidence type="ECO:0000259" key="1">
    <source>
        <dbReference type="Pfam" id="PF09820"/>
    </source>
</evidence>
<organism evidence="2 3">
    <name type="scientific">Blautia acetigignens</name>
    <dbReference type="NCBI Taxonomy" id="2981783"/>
    <lineage>
        <taxon>Bacteria</taxon>
        <taxon>Bacillati</taxon>
        <taxon>Bacillota</taxon>
        <taxon>Clostridia</taxon>
        <taxon>Lachnospirales</taxon>
        <taxon>Lachnospiraceae</taxon>
        <taxon>Blautia</taxon>
    </lineage>
</organism>
<feature type="domain" description="AAA-ATPase-like" evidence="1">
    <location>
        <begin position="99"/>
        <end position="323"/>
    </location>
</feature>
<evidence type="ECO:0000313" key="2">
    <source>
        <dbReference type="EMBL" id="MEQ2415254.1"/>
    </source>
</evidence>
<dbReference type="Gene3D" id="3.40.50.300">
    <property type="entry name" value="P-loop containing nucleotide triphosphate hydrolases"/>
    <property type="match status" value="1"/>
</dbReference>
<dbReference type="SUPFAM" id="SSF52540">
    <property type="entry name" value="P-loop containing nucleoside triphosphate hydrolases"/>
    <property type="match status" value="1"/>
</dbReference>
<dbReference type="EMBL" id="JBBNFW010000210">
    <property type="protein sequence ID" value="MEQ2415254.1"/>
    <property type="molecule type" value="Genomic_DNA"/>
</dbReference>
<comment type="caution">
    <text evidence="2">The sequence shown here is derived from an EMBL/GenBank/DDBJ whole genome shotgun (WGS) entry which is preliminary data.</text>
</comment>
<dbReference type="Pfam" id="PF09820">
    <property type="entry name" value="AAA-ATPase_like"/>
    <property type="match status" value="1"/>
</dbReference>
<dbReference type="PANTHER" id="PTHR34825:SF1">
    <property type="entry name" value="AAA-ATPASE-LIKE DOMAIN-CONTAINING PROTEIN"/>
    <property type="match status" value="1"/>
</dbReference>
<name>A0ABV1CW23_9FIRM</name>
<gene>
    <name evidence="2" type="ORF">AAAX94_19885</name>
</gene>
<dbReference type="InterPro" id="IPR012547">
    <property type="entry name" value="PDDEXK_9"/>
</dbReference>
<accession>A0ABV1CW23</accession>
<dbReference type="InterPro" id="IPR027417">
    <property type="entry name" value="P-loop_NTPase"/>
</dbReference>
<protein>
    <submittedName>
        <fullName evidence="2">AAA family ATPase</fullName>
    </submittedName>
</protein>
<dbReference type="Proteomes" id="UP001470752">
    <property type="component" value="Unassembled WGS sequence"/>
</dbReference>
<proteinExistence type="predicted"/>
<dbReference type="Pfam" id="PF08011">
    <property type="entry name" value="PDDEXK_9"/>
    <property type="match status" value="1"/>
</dbReference>
<dbReference type="RefSeq" id="WP_021926417.1">
    <property type="nucleotide sequence ID" value="NZ_JAOQJM010000014.1"/>
</dbReference>
<evidence type="ECO:0000313" key="3">
    <source>
        <dbReference type="Proteomes" id="UP001470752"/>
    </source>
</evidence>
<reference evidence="2 3" key="1">
    <citation type="submission" date="2024-04" db="EMBL/GenBank/DDBJ databases">
        <title>Human intestinal bacterial collection.</title>
        <authorList>
            <person name="Pauvert C."/>
            <person name="Hitch T.C.A."/>
            <person name="Clavel T."/>
        </authorList>
    </citation>
    <scope>NUCLEOTIDE SEQUENCE [LARGE SCALE GENOMIC DNA]</scope>
    <source>
        <strain evidence="2 3">CLA-AA-H161</strain>
    </source>
</reference>
<keyword evidence="3" id="KW-1185">Reference proteome</keyword>
<sequence>MLNNPKMRLEEIDSRLKELPKGTLTYKTINGKKQPYIQRTIQGKSQSVYVKLEGREKILLEFQERKSLEEEKKRLLKYYETLKDILKENPYLDAQVGCGYQDFRDFACGQQFYVDKTHFITQWLRSREKVTLITRPRRFGKTTLLSTVENFLDPACAGHPEYFEKLKVWKSEQSRKCYGTIPTVSVSFGSCKGMNYAQAVRGMISGLFNMYEIHNELLKSEILDAEDKEAYRSMREKLWHRENNNIEMAIPELCRLLYKHYGTKPVILLDEYDTPLLEAYTDGYCDEMIGTCRQMFHSAFKENNYYSRAIITGVTRVSKNSLFSDLNNIKVATVTCDEYSDCFGFTEQEVKDALMCQSVDQMQEVKKMYDGFIFGSHKDIYNPWSICNYLIDGELLSYWTNTSSNKLVGDIIRKHPMRSKHEIEQLMAGEVVHKEINENITFQYLDGDENSLWSLLLAVGYIKADNVKKKGEITECDVSVTNQEVMGMFRSQIREMVKNGDSVYRDFVYALMNHKTELLSEILTEVAYTSMSYFDTGKGPAERTPENFYHGLVLGLIVSLRDQYRIVSNRESGMGRYDIAMYPLQKDLDAFILEFKVMNEKKEKEIEDTARNALLQIEEKAYETDLLAAGIPREKIYKLGIAFAGKNALVMEQQ</sequence>